<dbReference type="InterPro" id="IPR018076">
    <property type="entry name" value="T2SS_GspF_dom"/>
</dbReference>
<evidence type="ECO:0000256" key="5">
    <source>
        <dbReference type="ARBA" id="ARBA00022519"/>
    </source>
</evidence>
<evidence type="ECO:0000256" key="9">
    <source>
        <dbReference type="RuleBase" id="RU003923"/>
    </source>
</evidence>
<dbReference type="AlphaFoldDB" id="A0A7H4N7K5"/>
<organism evidence="12 13">
    <name type="scientific">Klebsiella michiganensis</name>
    <dbReference type="NCBI Taxonomy" id="1134687"/>
    <lineage>
        <taxon>Bacteria</taxon>
        <taxon>Pseudomonadati</taxon>
        <taxon>Pseudomonadota</taxon>
        <taxon>Gammaproteobacteria</taxon>
        <taxon>Enterobacterales</taxon>
        <taxon>Enterobacteriaceae</taxon>
        <taxon>Klebsiella/Raoultella group</taxon>
        <taxon>Klebsiella</taxon>
    </lineage>
</organism>
<keyword evidence="5" id="KW-0997">Cell inner membrane</keyword>
<dbReference type="PANTHER" id="PTHR30012:SF7">
    <property type="entry name" value="PROTEIN TRANSPORT PROTEIN HOFC HOMOLOG"/>
    <property type="match status" value="1"/>
</dbReference>
<dbReference type="InterPro" id="IPR001992">
    <property type="entry name" value="T2SS_GspF/T4SS_PilC_CS"/>
</dbReference>
<evidence type="ECO:0000313" key="12">
    <source>
        <dbReference type="EMBL" id="STV82475.1"/>
    </source>
</evidence>
<dbReference type="GO" id="GO:0005886">
    <property type="term" value="C:plasma membrane"/>
    <property type="evidence" value="ECO:0007669"/>
    <property type="project" value="UniProtKB-SubCell"/>
</dbReference>
<feature type="domain" description="Type II secretion system protein GspF" evidence="11">
    <location>
        <begin position="64"/>
        <end position="186"/>
    </location>
</feature>
<dbReference type="InterPro" id="IPR042094">
    <property type="entry name" value="T2SS_GspF_sf"/>
</dbReference>
<keyword evidence="7 10" id="KW-1133">Transmembrane helix</keyword>
<dbReference type="PRINTS" id="PR00812">
    <property type="entry name" value="BCTERIALGSPF"/>
</dbReference>
<evidence type="ECO:0000256" key="10">
    <source>
        <dbReference type="SAM" id="Phobius"/>
    </source>
</evidence>
<comment type="subcellular location">
    <subcellularLocation>
        <location evidence="1 9">Cell inner membrane</location>
        <topology evidence="1 9">Multi-pass membrane protein</topology>
    </subcellularLocation>
</comment>
<feature type="transmembrane region" description="Helical" evidence="10">
    <location>
        <begin position="167"/>
        <end position="192"/>
    </location>
</feature>
<evidence type="ECO:0000256" key="1">
    <source>
        <dbReference type="ARBA" id="ARBA00004429"/>
    </source>
</evidence>
<dbReference type="EMBL" id="UGMS01000001">
    <property type="protein sequence ID" value="STV82475.1"/>
    <property type="molecule type" value="Genomic_DNA"/>
</dbReference>
<evidence type="ECO:0000256" key="2">
    <source>
        <dbReference type="ARBA" id="ARBA00005745"/>
    </source>
</evidence>
<dbReference type="InterPro" id="IPR003004">
    <property type="entry name" value="GspF/PilC"/>
</dbReference>
<dbReference type="Proteomes" id="UP000254863">
    <property type="component" value="Unassembled WGS sequence"/>
</dbReference>
<comment type="caution">
    <text evidence="12">The sequence shown here is derived from an EMBL/GenBank/DDBJ whole genome shotgun (WGS) entry which is preliminary data.</text>
</comment>
<dbReference type="Pfam" id="PF00482">
    <property type="entry name" value="T2SSF"/>
    <property type="match status" value="1"/>
</dbReference>
<dbReference type="PANTHER" id="PTHR30012">
    <property type="entry name" value="GENERAL SECRETION PATHWAY PROTEIN"/>
    <property type="match status" value="1"/>
</dbReference>
<reference evidence="12 13" key="1">
    <citation type="submission" date="2018-06" db="EMBL/GenBank/DDBJ databases">
        <authorList>
            <consortium name="Pathogen Informatics"/>
            <person name="Doyle S."/>
        </authorList>
    </citation>
    <scope>NUCLEOTIDE SEQUENCE [LARGE SCALE GENOMIC DNA]</scope>
    <source>
        <strain evidence="12 13">NCTC11685</strain>
    </source>
</reference>
<keyword evidence="4" id="KW-1003">Cell membrane</keyword>
<evidence type="ECO:0000256" key="8">
    <source>
        <dbReference type="ARBA" id="ARBA00023136"/>
    </source>
</evidence>
<gene>
    <name evidence="12" type="primary">epsF_5</name>
    <name evidence="12" type="ORF">NCTC11685_03050</name>
</gene>
<evidence type="ECO:0000313" key="13">
    <source>
        <dbReference type="Proteomes" id="UP000254863"/>
    </source>
</evidence>
<evidence type="ECO:0000256" key="3">
    <source>
        <dbReference type="ARBA" id="ARBA00022448"/>
    </source>
</evidence>
<evidence type="ECO:0000256" key="6">
    <source>
        <dbReference type="ARBA" id="ARBA00022692"/>
    </source>
</evidence>
<sequence length="263" mass="29398">MATKRLWRWRGLSLQGIPCQGTLWQDNRPEALQALQRQRIIPLTLRRCSVQSALWHPRYSGEIIRQLAALLQAGLPLAEGLELLAQQQPNAQWQALLQTLAEDLAQGISLSGSLEKWPEAFPPLYLAMIRTGELTGKLELCCAQLARQQREQLLLTEKVKKALRYPLIILSLALLVVMGMLCFVLPEFAAIYQTFNTPLPWLTRAVIKHWRRVNSLLATARCPGYFTCNTQPADLPAARLAAVPSEAAPYAAGVWQTAMRPAA</sequence>
<accession>A0A7H4N7K5</accession>
<comment type="similarity">
    <text evidence="2 9">Belongs to the GSP F family.</text>
</comment>
<keyword evidence="6 9" id="KW-0812">Transmembrane</keyword>
<dbReference type="PROSITE" id="PS00874">
    <property type="entry name" value="T2SP_F"/>
    <property type="match status" value="1"/>
</dbReference>
<evidence type="ECO:0000256" key="7">
    <source>
        <dbReference type="ARBA" id="ARBA00022989"/>
    </source>
</evidence>
<evidence type="ECO:0000259" key="11">
    <source>
        <dbReference type="Pfam" id="PF00482"/>
    </source>
</evidence>
<dbReference type="GO" id="GO:0015628">
    <property type="term" value="P:protein secretion by the type II secretion system"/>
    <property type="evidence" value="ECO:0007669"/>
    <property type="project" value="TreeGrafter"/>
</dbReference>
<keyword evidence="8 10" id="KW-0472">Membrane</keyword>
<name>A0A7H4N7K5_9ENTR</name>
<dbReference type="FunFam" id="1.20.81.30:FF:000001">
    <property type="entry name" value="Type II secretion system protein F"/>
    <property type="match status" value="1"/>
</dbReference>
<dbReference type="Gene3D" id="1.20.81.30">
    <property type="entry name" value="Type II secretion system (T2SS), domain F"/>
    <property type="match status" value="1"/>
</dbReference>
<protein>
    <submittedName>
        <fullName evidence="12">Type IV pilin biogenesis protein</fullName>
    </submittedName>
</protein>
<keyword evidence="3 9" id="KW-0813">Transport</keyword>
<proteinExistence type="inferred from homology"/>
<evidence type="ECO:0000256" key="4">
    <source>
        <dbReference type="ARBA" id="ARBA00022475"/>
    </source>
</evidence>